<dbReference type="Proteomes" id="UP000887565">
    <property type="component" value="Unplaced"/>
</dbReference>
<name>A0A915JHW9_ROMCU</name>
<dbReference type="AlphaFoldDB" id="A0A915JHW9"/>
<proteinExistence type="predicted"/>
<accession>A0A915JHW9</accession>
<organism evidence="2 3">
    <name type="scientific">Romanomermis culicivorax</name>
    <name type="common">Nematode worm</name>
    <dbReference type="NCBI Taxonomy" id="13658"/>
    <lineage>
        <taxon>Eukaryota</taxon>
        <taxon>Metazoa</taxon>
        <taxon>Ecdysozoa</taxon>
        <taxon>Nematoda</taxon>
        <taxon>Enoplea</taxon>
        <taxon>Dorylaimia</taxon>
        <taxon>Mermithida</taxon>
        <taxon>Mermithoidea</taxon>
        <taxon>Mermithidae</taxon>
        <taxon>Romanomermis</taxon>
    </lineage>
</organism>
<reference evidence="3" key="1">
    <citation type="submission" date="2022-11" db="UniProtKB">
        <authorList>
            <consortium name="WormBaseParasite"/>
        </authorList>
    </citation>
    <scope>IDENTIFICATION</scope>
</reference>
<feature type="compositionally biased region" description="Basic and acidic residues" evidence="1">
    <location>
        <begin position="24"/>
        <end position="38"/>
    </location>
</feature>
<evidence type="ECO:0000256" key="1">
    <source>
        <dbReference type="SAM" id="MobiDB-lite"/>
    </source>
</evidence>
<evidence type="ECO:0000313" key="2">
    <source>
        <dbReference type="Proteomes" id="UP000887565"/>
    </source>
</evidence>
<evidence type="ECO:0000313" key="3">
    <source>
        <dbReference type="WBParaSite" id="nRc.2.0.1.t25735-RA"/>
    </source>
</evidence>
<dbReference type="WBParaSite" id="nRc.2.0.1.t25735-RA">
    <property type="protein sequence ID" value="nRc.2.0.1.t25735-RA"/>
    <property type="gene ID" value="nRc.2.0.1.g25735"/>
</dbReference>
<feature type="region of interest" description="Disordered" evidence="1">
    <location>
        <begin position="1"/>
        <end position="42"/>
    </location>
</feature>
<sequence>MAGKRYPPKTVASRNYNTGQDAMRATRREERTENDATPKRTLFTPYWPRDEVQRYLKTGSLIQQLIALNNASTSRKEA</sequence>
<keyword evidence="2" id="KW-1185">Reference proteome</keyword>
<protein>
    <submittedName>
        <fullName evidence="3">Uncharacterized protein</fullName>
    </submittedName>
</protein>